<dbReference type="HOGENOM" id="CLU_2321946_0_0_1"/>
<dbReference type="InParanoid" id="I2GV40"/>
<proteinExistence type="predicted"/>
<dbReference type="Pfam" id="PF17051">
    <property type="entry name" value="COA2"/>
    <property type="match status" value="1"/>
</dbReference>
<protein>
    <submittedName>
        <fullName evidence="1">Uncharacterized protein</fullName>
    </submittedName>
</protein>
<dbReference type="InterPro" id="IPR031459">
    <property type="entry name" value="Coa2"/>
</dbReference>
<dbReference type="EMBL" id="HE806316">
    <property type="protein sequence ID" value="CCH57992.1"/>
    <property type="molecule type" value="Genomic_DNA"/>
</dbReference>
<dbReference type="AlphaFoldDB" id="I2GV40"/>
<dbReference type="GO" id="GO:0033617">
    <property type="term" value="P:mitochondrial respiratory chain complex IV assembly"/>
    <property type="evidence" value="ECO:0007669"/>
    <property type="project" value="InterPro"/>
</dbReference>
<evidence type="ECO:0000313" key="1">
    <source>
        <dbReference type="EMBL" id="CCH57992.1"/>
    </source>
</evidence>
<dbReference type="GO" id="GO:0005759">
    <property type="term" value="C:mitochondrial matrix"/>
    <property type="evidence" value="ECO:0007669"/>
    <property type="project" value="TreeGrafter"/>
</dbReference>
<dbReference type="PANTHER" id="PTHR40020">
    <property type="entry name" value="CYTOCHROME C OXIDASE ASSEMBLY FACTOR 2"/>
    <property type="match status" value="1"/>
</dbReference>
<name>I2GV40_HENB6</name>
<dbReference type="STRING" id="1071380.I2GV40"/>
<dbReference type="FunCoup" id="I2GV40">
    <property type="interactions" value="26"/>
</dbReference>
<dbReference type="OrthoDB" id="4065690at2759"/>
<evidence type="ECO:0000313" key="2">
    <source>
        <dbReference type="Proteomes" id="UP000002866"/>
    </source>
</evidence>
<sequence length="99" mass="11187">MALFTRTLSRRQVTNQVFLTTFVVAFASVALGSALPCPAHSLDADTPVLDEKDNNINSSTQEIEKRKLRQNMITSTINEQDSSNNTLTNLNNAWFWQRK</sequence>
<dbReference type="GeneID" id="14493375"/>
<dbReference type="Proteomes" id="UP000002866">
    <property type="component" value="Chromosome 1"/>
</dbReference>
<reference evidence="1 2" key="1">
    <citation type="journal article" date="2011" name="Proc. Natl. Acad. Sci. U.S.A.">
        <title>Evolutionary erosion of yeast sex chromosomes by mating-type switching accidents.</title>
        <authorList>
            <person name="Gordon J.L."/>
            <person name="Armisen D."/>
            <person name="Proux-Wera E."/>
            <person name="Oheigeartaigh S.S."/>
            <person name="Byrne K.P."/>
            <person name="Wolfe K.H."/>
        </authorList>
    </citation>
    <scope>NUCLEOTIDE SEQUENCE [LARGE SCALE GENOMIC DNA]</scope>
    <source>
        <strain evidence="2">ATCC 34711 / CBS 6284 / DSM 70876 / NBRC 10599 / NRRL Y-10934 / UCD 77-7</strain>
    </source>
</reference>
<accession>I2GV40</accession>
<dbReference type="RefSeq" id="XP_004177511.1">
    <property type="nucleotide sequence ID" value="XM_004177463.1"/>
</dbReference>
<dbReference type="eggNOG" id="ENOG502SBZ5">
    <property type="taxonomic scope" value="Eukaryota"/>
</dbReference>
<keyword evidence="2" id="KW-1185">Reference proteome</keyword>
<gene>
    <name evidence="1" type="primary">TBLA0A01910</name>
    <name evidence="1" type="ORF">TBLA_0A01910</name>
</gene>
<dbReference type="KEGG" id="tbl:TBLA_0A01910"/>
<organism evidence="1 2">
    <name type="scientific">Henningerozyma blattae (strain ATCC 34711 / CBS 6284 / DSM 70876 / NBRC 10599 / NRRL Y-10934 / UCD 77-7)</name>
    <name type="common">Yeast</name>
    <name type="synonym">Tetrapisispora blattae</name>
    <dbReference type="NCBI Taxonomy" id="1071380"/>
    <lineage>
        <taxon>Eukaryota</taxon>
        <taxon>Fungi</taxon>
        <taxon>Dikarya</taxon>
        <taxon>Ascomycota</taxon>
        <taxon>Saccharomycotina</taxon>
        <taxon>Saccharomycetes</taxon>
        <taxon>Saccharomycetales</taxon>
        <taxon>Saccharomycetaceae</taxon>
        <taxon>Henningerozyma</taxon>
    </lineage>
</organism>
<dbReference type="PANTHER" id="PTHR40020:SF1">
    <property type="entry name" value="CYTOCHROME C OXIDASE ASSEMBLY FACTOR 2"/>
    <property type="match status" value="1"/>
</dbReference>